<dbReference type="Proteomes" id="UP000708208">
    <property type="component" value="Unassembled WGS sequence"/>
</dbReference>
<comment type="caution">
    <text evidence="2">The sequence shown here is derived from an EMBL/GenBank/DDBJ whole genome shotgun (WGS) entry which is preliminary data.</text>
</comment>
<feature type="non-terminal residue" evidence="2">
    <location>
        <position position="79"/>
    </location>
</feature>
<sequence>MPRHNHTDDESIHHVHSLTEPSSSSEESSSRVRRGLGTRIKNRIKNSGGKREWAKDVVRKSVDKRGGKKEVAKRVGKGL</sequence>
<feature type="region of interest" description="Disordered" evidence="1">
    <location>
        <begin position="1"/>
        <end position="79"/>
    </location>
</feature>
<keyword evidence="3" id="KW-1185">Reference proteome</keyword>
<dbReference type="AlphaFoldDB" id="A0A8J2JD28"/>
<dbReference type="EMBL" id="CAJVCH010039546">
    <property type="protein sequence ID" value="CAG7716572.1"/>
    <property type="molecule type" value="Genomic_DNA"/>
</dbReference>
<reference evidence="2" key="1">
    <citation type="submission" date="2021-06" db="EMBL/GenBank/DDBJ databases">
        <authorList>
            <person name="Hodson N. C."/>
            <person name="Mongue J. A."/>
            <person name="Jaron S. K."/>
        </authorList>
    </citation>
    <scope>NUCLEOTIDE SEQUENCE</scope>
</reference>
<feature type="compositionally biased region" description="Basic and acidic residues" evidence="1">
    <location>
        <begin position="49"/>
        <end position="73"/>
    </location>
</feature>
<organism evidence="2 3">
    <name type="scientific">Allacma fusca</name>
    <dbReference type="NCBI Taxonomy" id="39272"/>
    <lineage>
        <taxon>Eukaryota</taxon>
        <taxon>Metazoa</taxon>
        <taxon>Ecdysozoa</taxon>
        <taxon>Arthropoda</taxon>
        <taxon>Hexapoda</taxon>
        <taxon>Collembola</taxon>
        <taxon>Symphypleona</taxon>
        <taxon>Sminthuridae</taxon>
        <taxon>Allacma</taxon>
    </lineage>
</organism>
<name>A0A8J2JD28_9HEXA</name>
<proteinExistence type="predicted"/>
<accession>A0A8J2JD28</accession>
<protein>
    <submittedName>
        <fullName evidence="2">Uncharacterized protein</fullName>
    </submittedName>
</protein>
<gene>
    <name evidence="2" type="ORF">AFUS01_LOCUS6072</name>
</gene>
<evidence type="ECO:0000313" key="3">
    <source>
        <dbReference type="Proteomes" id="UP000708208"/>
    </source>
</evidence>
<evidence type="ECO:0000313" key="2">
    <source>
        <dbReference type="EMBL" id="CAG7716572.1"/>
    </source>
</evidence>
<evidence type="ECO:0000256" key="1">
    <source>
        <dbReference type="SAM" id="MobiDB-lite"/>
    </source>
</evidence>
<feature type="compositionally biased region" description="Basic and acidic residues" evidence="1">
    <location>
        <begin position="1"/>
        <end position="13"/>
    </location>
</feature>
<feature type="compositionally biased region" description="Basic residues" evidence="1">
    <location>
        <begin position="31"/>
        <end position="44"/>
    </location>
</feature>